<dbReference type="Pfam" id="PF00060">
    <property type="entry name" value="Lig_chan"/>
    <property type="match status" value="1"/>
</dbReference>
<sequence length="491" mass="55713">MYGQEGPAATPAPPRFIENRVLLDFNSSMMLYRWLIIPIVIINHVAAENLTLPFKNRMKDVHLKFAVFHSPPFNLVTFKPDGNCTHAGPTAILMDWLAEKLKFTFSYRCLNHAISEKYGNPIGHSINLTSNKEVDGVAVAFVPTLDRKKNVDFTYFVWSEYFAMVVPQPGEETRIFAFIRPFQSTVWLFIFITIVVMVTLMTLFSRTYSKYITVNVLATNKGLTMFGRASNYSMYIFNIMTNQGGAISGDRFSFRLLIGVLLLVAMVLVNSYSSTIVSYLTVSKLKPPINTFEDLAASDDVDLLVKIDTYVGHEILGANSGVLKTLADKARQNPDRLLTDQLKIDAKLGTGRFAYAWLQTYCKYFVISQYRKDGTCRFRMSDPLPFNLGFWSLILQKDSQYKSAIDSALIEPWETGILLFWMKSAIPRAPKCFAKIKPRANSAGQMAIKSRDLVAPFLILGIGLGLATFAFLMELVIHFRRRFKFVNMFYN</sequence>
<organism evidence="11 12">
    <name type="scientific">Daphnia pulex</name>
    <name type="common">Water flea</name>
    <dbReference type="NCBI Taxonomy" id="6669"/>
    <lineage>
        <taxon>Eukaryota</taxon>
        <taxon>Metazoa</taxon>
        <taxon>Ecdysozoa</taxon>
        <taxon>Arthropoda</taxon>
        <taxon>Crustacea</taxon>
        <taxon>Branchiopoda</taxon>
        <taxon>Diplostraca</taxon>
        <taxon>Cladocera</taxon>
        <taxon>Anomopoda</taxon>
        <taxon>Daphniidae</taxon>
        <taxon>Daphnia</taxon>
    </lineage>
</organism>
<feature type="transmembrane region" description="Helical" evidence="9">
    <location>
        <begin position="252"/>
        <end position="272"/>
    </location>
</feature>
<evidence type="ECO:0000256" key="9">
    <source>
        <dbReference type="SAM" id="Phobius"/>
    </source>
</evidence>
<evidence type="ECO:0000256" key="6">
    <source>
        <dbReference type="ARBA" id="ARBA00023136"/>
    </source>
</evidence>
<dbReference type="InterPro" id="IPR001320">
    <property type="entry name" value="Iontro_rcpt_C"/>
</dbReference>
<dbReference type="InterPro" id="IPR052192">
    <property type="entry name" value="Insect_Ionotropic_Sensory_Rcpt"/>
</dbReference>
<evidence type="ECO:0000256" key="2">
    <source>
        <dbReference type="ARBA" id="ARBA00008685"/>
    </source>
</evidence>
<evidence type="ECO:0000256" key="1">
    <source>
        <dbReference type="ARBA" id="ARBA00004651"/>
    </source>
</evidence>
<dbReference type="Gene3D" id="3.40.190.10">
    <property type="entry name" value="Periplasmic binding protein-like II"/>
    <property type="match status" value="1"/>
</dbReference>
<feature type="transmembrane region" description="Helical" evidence="9">
    <location>
        <begin position="453"/>
        <end position="477"/>
    </location>
</feature>
<gene>
    <name evidence="11" type="ORF">DAPPUDRAFT_304325</name>
</gene>
<dbReference type="GO" id="GO:0050906">
    <property type="term" value="P:detection of stimulus involved in sensory perception"/>
    <property type="evidence" value="ECO:0007669"/>
    <property type="project" value="UniProtKB-ARBA"/>
</dbReference>
<dbReference type="GO" id="GO:0015276">
    <property type="term" value="F:ligand-gated monoatomic ion channel activity"/>
    <property type="evidence" value="ECO:0007669"/>
    <property type="project" value="InterPro"/>
</dbReference>
<keyword evidence="3" id="KW-1003">Cell membrane</keyword>
<evidence type="ECO:0000256" key="7">
    <source>
        <dbReference type="ARBA" id="ARBA00023170"/>
    </source>
</evidence>
<feature type="transmembrane region" description="Helical" evidence="9">
    <location>
        <begin position="31"/>
        <end position="52"/>
    </location>
</feature>
<dbReference type="PANTHER" id="PTHR42643">
    <property type="entry name" value="IONOTROPIC RECEPTOR 20A-RELATED"/>
    <property type="match status" value="1"/>
</dbReference>
<evidence type="ECO:0000259" key="10">
    <source>
        <dbReference type="Pfam" id="PF00060"/>
    </source>
</evidence>
<evidence type="ECO:0000313" key="11">
    <source>
        <dbReference type="EMBL" id="EFX79725.1"/>
    </source>
</evidence>
<dbReference type="InParanoid" id="E9GKR1"/>
<evidence type="ECO:0000313" key="12">
    <source>
        <dbReference type="Proteomes" id="UP000000305"/>
    </source>
</evidence>
<keyword evidence="12" id="KW-1185">Reference proteome</keyword>
<dbReference type="eggNOG" id="KOG1052">
    <property type="taxonomic scope" value="Eukaryota"/>
</dbReference>
<dbReference type="HOGENOM" id="CLU_007257_4_0_1"/>
<comment type="subcellular location">
    <subcellularLocation>
        <location evidence="1">Cell membrane</location>
        <topology evidence="1">Multi-pass membrane protein</topology>
    </subcellularLocation>
</comment>
<dbReference type="OrthoDB" id="6117597at2759"/>
<keyword evidence="7" id="KW-0675">Receptor</keyword>
<feature type="domain" description="Ionotropic glutamate receptor C-terminal" evidence="10">
    <location>
        <begin position="184"/>
        <end position="464"/>
    </location>
</feature>
<evidence type="ECO:0000256" key="4">
    <source>
        <dbReference type="ARBA" id="ARBA00022692"/>
    </source>
</evidence>
<dbReference type="OMA" id="ETRIFAF"/>
<dbReference type="PhylomeDB" id="E9GKR1"/>
<feature type="transmembrane region" description="Helical" evidence="9">
    <location>
        <begin position="184"/>
        <end position="203"/>
    </location>
</feature>
<keyword evidence="4 9" id="KW-0812">Transmembrane</keyword>
<dbReference type="Proteomes" id="UP000000305">
    <property type="component" value="Unassembled WGS sequence"/>
</dbReference>
<proteinExistence type="inferred from homology"/>
<reference evidence="11 12" key="1">
    <citation type="journal article" date="2011" name="Science">
        <title>The ecoresponsive genome of Daphnia pulex.</title>
        <authorList>
            <person name="Colbourne J.K."/>
            <person name="Pfrender M.E."/>
            <person name="Gilbert D."/>
            <person name="Thomas W.K."/>
            <person name="Tucker A."/>
            <person name="Oakley T.H."/>
            <person name="Tokishita S."/>
            <person name="Aerts A."/>
            <person name="Arnold G.J."/>
            <person name="Basu M.K."/>
            <person name="Bauer D.J."/>
            <person name="Caceres C.E."/>
            <person name="Carmel L."/>
            <person name="Casola C."/>
            <person name="Choi J.H."/>
            <person name="Detter J.C."/>
            <person name="Dong Q."/>
            <person name="Dusheyko S."/>
            <person name="Eads B.D."/>
            <person name="Frohlich T."/>
            <person name="Geiler-Samerotte K.A."/>
            <person name="Gerlach D."/>
            <person name="Hatcher P."/>
            <person name="Jogdeo S."/>
            <person name="Krijgsveld J."/>
            <person name="Kriventseva E.V."/>
            <person name="Kultz D."/>
            <person name="Laforsch C."/>
            <person name="Lindquist E."/>
            <person name="Lopez J."/>
            <person name="Manak J.R."/>
            <person name="Muller J."/>
            <person name="Pangilinan J."/>
            <person name="Patwardhan R.P."/>
            <person name="Pitluck S."/>
            <person name="Pritham E.J."/>
            <person name="Rechtsteiner A."/>
            <person name="Rho M."/>
            <person name="Rogozin I.B."/>
            <person name="Sakarya O."/>
            <person name="Salamov A."/>
            <person name="Schaack S."/>
            <person name="Shapiro H."/>
            <person name="Shiga Y."/>
            <person name="Skalitzky C."/>
            <person name="Smith Z."/>
            <person name="Souvorov A."/>
            <person name="Sung W."/>
            <person name="Tang Z."/>
            <person name="Tsuchiya D."/>
            <person name="Tu H."/>
            <person name="Vos H."/>
            <person name="Wang M."/>
            <person name="Wolf Y.I."/>
            <person name="Yamagata H."/>
            <person name="Yamada T."/>
            <person name="Ye Y."/>
            <person name="Shaw J.R."/>
            <person name="Andrews J."/>
            <person name="Crease T.J."/>
            <person name="Tang H."/>
            <person name="Lucas S.M."/>
            <person name="Robertson H.M."/>
            <person name="Bork P."/>
            <person name="Koonin E.V."/>
            <person name="Zdobnov E.M."/>
            <person name="Grigoriev I.V."/>
            <person name="Lynch M."/>
            <person name="Boore J.L."/>
        </authorList>
    </citation>
    <scope>NUCLEOTIDE SEQUENCE [LARGE SCALE GENOMIC DNA]</scope>
</reference>
<keyword evidence="8" id="KW-0325">Glycoprotein</keyword>
<evidence type="ECO:0000256" key="5">
    <source>
        <dbReference type="ARBA" id="ARBA00022989"/>
    </source>
</evidence>
<dbReference type="Gene3D" id="1.10.287.70">
    <property type="match status" value="1"/>
</dbReference>
<accession>E9GKR1</accession>
<comment type="similarity">
    <text evidence="2">Belongs to the glutamate-gated ion channel (TC 1.A.10.1) family.</text>
</comment>
<keyword evidence="5 9" id="KW-1133">Transmembrane helix</keyword>
<dbReference type="FunFam" id="1.10.287.70:FF:000301">
    <property type="entry name" value="Uncharacterized protein"/>
    <property type="match status" value="1"/>
</dbReference>
<evidence type="ECO:0000256" key="8">
    <source>
        <dbReference type="ARBA" id="ARBA00023180"/>
    </source>
</evidence>
<dbReference type="SUPFAM" id="SSF53850">
    <property type="entry name" value="Periplasmic binding protein-like II"/>
    <property type="match status" value="1"/>
</dbReference>
<dbReference type="KEGG" id="dpx:DAPPUDRAFT_304325"/>
<dbReference type="FunCoup" id="E9GKR1">
    <property type="interactions" value="63"/>
</dbReference>
<dbReference type="GO" id="GO:0005886">
    <property type="term" value="C:plasma membrane"/>
    <property type="evidence" value="ECO:0007669"/>
    <property type="project" value="UniProtKB-SubCell"/>
</dbReference>
<dbReference type="AlphaFoldDB" id="E9GKR1"/>
<dbReference type="EMBL" id="GL732550">
    <property type="protein sequence ID" value="EFX79725.1"/>
    <property type="molecule type" value="Genomic_DNA"/>
</dbReference>
<name>E9GKR1_DAPPU</name>
<protein>
    <recommendedName>
        <fullName evidence="10">Ionotropic glutamate receptor C-terminal domain-containing protein</fullName>
    </recommendedName>
</protein>
<dbReference type="PANTHER" id="PTHR42643:SF24">
    <property type="entry name" value="IONOTROPIC RECEPTOR 60A"/>
    <property type="match status" value="1"/>
</dbReference>
<evidence type="ECO:0000256" key="3">
    <source>
        <dbReference type="ARBA" id="ARBA00022475"/>
    </source>
</evidence>
<dbReference type="FunFam" id="3.40.190.10:FF:000218">
    <property type="entry name" value="Uncharacterized protein"/>
    <property type="match status" value="1"/>
</dbReference>
<keyword evidence="6 9" id="KW-0472">Membrane</keyword>